<reference evidence="1" key="1">
    <citation type="submission" date="2022-07" db="EMBL/GenBank/DDBJ databases">
        <title>Genome Sequence of Lecanicillium saksenae.</title>
        <authorList>
            <person name="Buettner E."/>
        </authorList>
    </citation>
    <scope>NUCLEOTIDE SEQUENCE</scope>
    <source>
        <strain evidence="1">VT-O1</strain>
    </source>
</reference>
<dbReference type="EMBL" id="JANAKD010003358">
    <property type="protein sequence ID" value="KAJ3472204.1"/>
    <property type="molecule type" value="Genomic_DNA"/>
</dbReference>
<name>A0ACC1QCE0_9HYPO</name>
<protein>
    <submittedName>
        <fullName evidence="1">Uncharacterized protein</fullName>
    </submittedName>
</protein>
<proteinExistence type="predicted"/>
<evidence type="ECO:0000313" key="2">
    <source>
        <dbReference type="Proteomes" id="UP001148737"/>
    </source>
</evidence>
<organism evidence="1 2">
    <name type="scientific">Lecanicillium saksenae</name>
    <dbReference type="NCBI Taxonomy" id="468837"/>
    <lineage>
        <taxon>Eukaryota</taxon>
        <taxon>Fungi</taxon>
        <taxon>Dikarya</taxon>
        <taxon>Ascomycota</taxon>
        <taxon>Pezizomycotina</taxon>
        <taxon>Sordariomycetes</taxon>
        <taxon>Hypocreomycetidae</taxon>
        <taxon>Hypocreales</taxon>
        <taxon>Cordycipitaceae</taxon>
        <taxon>Lecanicillium</taxon>
    </lineage>
</organism>
<dbReference type="Proteomes" id="UP001148737">
    <property type="component" value="Unassembled WGS sequence"/>
</dbReference>
<comment type="caution">
    <text evidence="1">The sequence shown here is derived from an EMBL/GenBank/DDBJ whole genome shotgun (WGS) entry which is preliminary data.</text>
</comment>
<accession>A0ACC1QCE0</accession>
<keyword evidence="2" id="KW-1185">Reference proteome</keyword>
<evidence type="ECO:0000313" key="1">
    <source>
        <dbReference type="EMBL" id="KAJ3472204.1"/>
    </source>
</evidence>
<gene>
    <name evidence="1" type="ORF">NLG97_g11193</name>
</gene>
<sequence length="169" mass="18991">MGDYHRYLERTYPGSAWAVDPIDRGGINKTIRVTKTSGEAGPQSVILKHARPFFGRPGNERKFSLKRQDVEEAILQLWEPSHPLNIFLADFPWQLPRSLRHDQGTENELGLTEAATDASVLLIEDLGPIVDIFSFLEKRAAESSEEDLEAPLRSTKRCPSLSPTSWYGA</sequence>